<evidence type="ECO:0000313" key="6">
    <source>
        <dbReference type="Proteomes" id="UP000305921"/>
    </source>
</evidence>
<dbReference type="InterPro" id="IPR000873">
    <property type="entry name" value="AMP-dep_synth/lig_dom"/>
</dbReference>
<dbReference type="InterPro" id="IPR045851">
    <property type="entry name" value="AMP-bd_C_sf"/>
</dbReference>
<keyword evidence="6" id="KW-1185">Reference proteome</keyword>
<dbReference type="RefSeq" id="WP_138055606.1">
    <property type="nucleotide sequence ID" value="NZ_VAWE01000001.1"/>
</dbReference>
<evidence type="ECO:0000256" key="2">
    <source>
        <dbReference type="ARBA" id="ARBA00022598"/>
    </source>
</evidence>
<dbReference type="InterPro" id="IPR025110">
    <property type="entry name" value="AMP-bd_C"/>
</dbReference>
<dbReference type="Gene3D" id="3.30.300.30">
    <property type="match status" value="1"/>
</dbReference>
<name>A0A5R9EBZ4_9ACTN</name>
<dbReference type="InterPro" id="IPR042099">
    <property type="entry name" value="ANL_N_sf"/>
</dbReference>
<gene>
    <name evidence="5" type="ORF">FEF34_27950</name>
</gene>
<evidence type="ECO:0000259" key="3">
    <source>
        <dbReference type="Pfam" id="PF00501"/>
    </source>
</evidence>
<dbReference type="Pfam" id="PF00501">
    <property type="entry name" value="AMP-binding"/>
    <property type="match status" value="2"/>
</dbReference>
<dbReference type="PANTHER" id="PTHR43201:SF5">
    <property type="entry name" value="MEDIUM-CHAIN ACYL-COA LIGASE ACSF2, MITOCHONDRIAL"/>
    <property type="match status" value="1"/>
</dbReference>
<dbReference type="GO" id="GO:0031956">
    <property type="term" value="F:medium-chain fatty acid-CoA ligase activity"/>
    <property type="evidence" value="ECO:0007669"/>
    <property type="project" value="TreeGrafter"/>
</dbReference>
<comment type="similarity">
    <text evidence="1">Belongs to the ATP-dependent AMP-binding enzyme family.</text>
</comment>
<dbReference type="EMBL" id="VAWE01000001">
    <property type="protein sequence ID" value="TLQ46302.1"/>
    <property type="molecule type" value="Genomic_DNA"/>
</dbReference>
<feature type="domain" description="AMP-dependent synthetase/ligase" evidence="3">
    <location>
        <begin position="144"/>
        <end position="344"/>
    </location>
</feature>
<dbReference type="Pfam" id="PF13193">
    <property type="entry name" value="AMP-binding_C"/>
    <property type="match status" value="1"/>
</dbReference>
<dbReference type="Gene3D" id="3.40.50.12780">
    <property type="entry name" value="N-terminal domain of ligase-like"/>
    <property type="match status" value="1"/>
</dbReference>
<dbReference type="AlphaFoldDB" id="A0A5R9EBZ4"/>
<evidence type="ECO:0000313" key="5">
    <source>
        <dbReference type="EMBL" id="TLQ46302.1"/>
    </source>
</evidence>
<reference evidence="5 6" key="1">
    <citation type="submission" date="2019-05" db="EMBL/GenBank/DDBJ databases">
        <title>Streptomyces marianii sp. nov., a novel marine actinomycete from southern coast of India.</title>
        <authorList>
            <person name="Iniyan A.M."/>
            <person name="Wink J."/>
            <person name="Ramprasad E."/>
            <person name="Ramana C.V."/>
            <person name="Bunk B."/>
            <person name="Sproer C."/>
            <person name="Joseph F.-J.R.S."/>
            <person name="Vincent S.G.P."/>
        </authorList>
    </citation>
    <scope>NUCLEOTIDE SEQUENCE [LARGE SCALE GENOMIC DNA]</scope>
    <source>
        <strain evidence="5 6">ICN19</strain>
    </source>
</reference>
<proteinExistence type="inferred from homology"/>
<feature type="domain" description="AMP-dependent synthetase/ligase" evidence="3">
    <location>
        <begin position="13"/>
        <end position="96"/>
    </location>
</feature>
<protein>
    <recommendedName>
        <fullName evidence="7">Acyl--CoA ligase</fullName>
    </recommendedName>
</protein>
<keyword evidence="2" id="KW-0436">Ligase</keyword>
<dbReference type="Proteomes" id="UP000305921">
    <property type="component" value="Unassembled WGS sequence"/>
</dbReference>
<dbReference type="OrthoDB" id="9803968at2"/>
<evidence type="ECO:0000256" key="1">
    <source>
        <dbReference type="ARBA" id="ARBA00006432"/>
    </source>
</evidence>
<feature type="domain" description="AMP-binding enzyme C-terminal" evidence="4">
    <location>
        <begin position="399"/>
        <end position="475"/>
    </location>
</feature>
<dbReference type="SUPFAM" id="SSF56801">
    <property type="entry name" value="Acetyl-CoA synthetase-like"/>
    <property type="match status" value="1"/>
</dbReference>
<evidence type="ECO:0000259" key="4">
    <source>
        <dbReference type="Pfam" id="PF13193"/>
    </source>
</evidence>
<dbReference type="GO" id="GO:0006631">
    <property type="term" value="P:fatty acid metabolic process"/>
    <property type="evidence" value="ECO:0007669"/>
    <property type="project" value="TreeGrafter"/>
</dbReference>
<dbReference type="PANTHER" id="PTHR43201">
    <property type="entry name" value="ACYL-COA SYNTHETASE"/>
    <property type="match status" value="1"/>
</dbReference>
<sequence>MQTTESRRLMSLARTTPDRPALSVENAAGDWVGYTAAELYERVTATAAYALAAGLERGRHTLIALPNGEGLVRAVLASWMLGCTPIIIPPHATDAEKQALSKGLGEVVAEAFPWSEYRLVAALEPDGSRPAFSLRGLEPSVTWYLPTGGTTGLPTLFPVSPRPSTALTGARRLMENAGWSPGAVQLSIGPLTHAAPLMMCLAGIGGGSHVVMPRRLDPVSLKSAIERFAPTWCQLTPHQMALIDANQSLWDALCSSLTGMLHTSAPCPEGVKRRWIARLGGKQVHETYSSTQAVGTTICDGDEWLAHPGTVGRPFLSNQVLIADDEGRPLPPGEVGEVFMRSEWTEVFASDDPQRLRSGSDDFLSVGDLGYTDSDGYLYLTGRLNDVILVGGANVSTREVESVLLTHPDISEVVVVKRPDPLLGDVIHAVIVPSDLKNPPGIEGVREHCRGKISPYKIPLTVDVVEMLPRSHSEKVERFFRP</sequence>
<organism evidence="5 6">
    <name type="scientific">Streptomyces marianii</name>
    <dbReference type="NCBI Taxonomy" id="1817406"/>
    <lineage>
        <taxon>Bacteria</taxon>
        <taxon>Bacillati</taxon>
        <taxon>Actinomycetota</taxon>
        <taxon>Actinomycetes</taxon>
        <taxon>Kitasatosporales</taxon>
        <taxon>Streptomycetaceae</taxon>
        <taxon>Streptomyces</taxon>
    </lineage>
</organism>
<evidence type="ECO:0008006" key="7">
    <source>
        <dbReference type="Google" id="ProtNLM"/>
    </source>
</evidence>
<comment type="caution">
    <text evidence="5">The sequence shown here is derived from an EMBL/GenBank/DDBJ whole genome shotgun (WGS) entry which is preliminary data.</text>
</comment>
<accession>A0A5R9EBZ4</accession>